<dbReference type="Proteomes" id="UP000807504">
    <property type="component" value="Unassembled WGS sequence"/>
</dbReference>
<reference evidence="2" key="2">
    <citation type="submission" date="2020-06" db="EMBL/GenBank/DDBJ databases">
        <authorList>
            <person name="Sheffer M."/>
        </authorList>
    </citation>
    <scope>NUCLEOTIDE SEQUENCE</scope>
</reference>
<accession>A0A8T0FHN7</accession>
<dbReference type="EMBL" id="JABXBU010000015">
    <property type="protein sequence ID" value="KAF8788373.1"/>
    <property type="molecule type" value="Genomic_DNA"/>
</dbReference>
<dbReference type="InterPro" id="IPR012337">
    <property type="entry name" value="RNaseH-like_sf"/>
</dbReference>
<dbReference type="Gene3D" id="3.30.420.10">
    <property type="entry name" value="Ribonuclease H-like superfamily/Ribonuclease H"/>
    <property type="match status" value="1"/>
</dbReference>
<evidence type="ECO:0000313" key="3">
    <source>
        <dbReference type="Proteomes" id="UP000807504"/>
    </source>
</evidence>
<dbReference type="InterPro" id="IPR052160">
    <property type="entry name" value="Gypsy_RT_Integrase-like"/>
</dbReference>
<organism evidence="2 3">
    <name type="scientific">Argiope bruennichi</name>
    <name type="common">Wasp spider</name>
    <name type="synonym">Aranea bruennichi</name>
    <dbReference type="NCBI Taxonomy" id="94029"/>
    <lineage>
        <taxon>Eukaryota</taxon>
        <taxon>Metazoa</taxon>
        <taxon>Ecdysozoa</taxon>
        <taxon>Arthropoda</taxon>
        <taxon>Chelicerata</taxon>
        <taxon>Arachnida</taxon>
        <taxon>Araneae</taxon>
        <taxon>Araneomorphae</taxon>
        <taxon>Entelegynae</taxon>
        <taxon>Araneoidea</taxon>
        <taxon>Araneidae</taxon>
        <taxon>Argiope</taxon>
    </lineage>
</organism>
<dbReference type="PANTHER" id="PTHR47266">
    <property type="entry name" value="ENDONUCLEASE-RELATED"/>
    <property type="match status" value="1"/>
</dbReference>
<dbReference type="AlphaFoldDB" id="A0A8T0FHN7"/>
<comment type="caution">
    <text evidence="2">The sequence shown here is derived from an EMBL/GenBank/DDBJ whole genome shotgun (WGS) entry which is preliminary data.</text>
</comment>
<gene>
    <name evidence="2" type="ORF">HNY73_009879</name>
</gene>
<dbReference type="Pfam" id="PF17921">
    <property type="entry name" value="Integrase_H2C2"/>
    <property type="match status" value="1"/>
</dbReference>
<evidence type="ECO:0000313" key="2">
    <source>
        <dbReference type="EMBL" id="KAF8788373.1"/>
    </source>
</evidence>
<name>A0A8T0FHN7_ARGBR</name>
<reference evidence="2" key="1">
    <citation type="journal article" date="2020" name="bioRxiv">
        <title>Chromosome-level reference genome of the European wasp spider Argiope bruennichi: a resource for studies on range expansion and evolutionary adaptation.</title>
        <authorList>
            <person name="Sheffer M.M."/>
            <person name="Hoppe A."/>
            <person name="Krehenwinkel H."/>
            <person name="Uhl G."/>
            <person name="Kuss A.W."/>
            <person name="Jensen L."/>
            <person name="Jensen C."/>
            <person name="Gillespie R.G."/>
            <person name="Hoff K.J."/>
            <person name="Prost S."/>
        </authorList>
    </citation>
    <scope>NUCLEOTIDE SEQUENCE</scope>
</reference>
<dbReference type="SUPFAM" id="SSF53098">
    <property type="entry name" value="Ribonuclease H-like"/>
    <property type="match status" value="1"/>
</dbReference>
<feature type="domain" description="Integrase zinc-binding" evidence="1">
    <location>
        <begin position="4"/>
        <end position="57"/>
    </location>
</feature>
<keyword evidence="3" id="KW-1185">Reference proteome</keyword>
<protein>
    <submittedName>
        <fullName evidence="2">Retrovirus-related Pol polyprotein like</fullName>
    </submittedName>
</protein>
<dbReference type="InterPro" id="IPR041588">
    <property type="entry name" value="Integrase_H2C2"/>
</dbReference>
<evidence type="ECO:0000259" key="1">
    <source>
        <dbReference type="Pfam" id="PF17921"/>
    </source>
</evidence>
<dbReference type="Gene3D" id="1.10.340.70">
    <property type="match status" value="1"/>
</dbReference>
<sequence length="109" mass="12718">MVLPRSRVFSVLEKLHSSPIGGYFGIMKTLHKVRERFFWVKSKSNVEKWCRSSDAYEYRKGLKTRTIGELQKYNVGAPFERIALDVLVPLPRTADGNRYILVVMDYFSK</sequence>
<dbReference type="InterPro" id="IPR036397">
    <property type="entry name" value="RNaseH_sf"/>
</dbReference>
<proteinExistence type="predicted"/>
<dbReference type="GO" id="GO:0003676">
    <property type="term" value="F:nucleic acid binding"/>
    <property type="evidence" value="ECO:0007669"/>
    <property type="project" value="InterPro"/>
</dbReference>